<dbReference type="RefSeq" id="WP_150720147.1">
    <property type="nucleotide sequence ID" value="NZ_CABPRV010000002.1"/>
</dbReference>
<reference evidence="1 2" key="1">
    <citation type="submission" date="2019-08" db="EMBL/GenBank/DDBJ databases">
        <authorList>
            <person name="Peeters C."/>
        </authorList>
    </citation>
    <scope>NUCLEOTIDE SEQUENCE [LARGE SCALE GENOMIC DNA]</scope>
    <source>
        <strain evidence="1 2">LMG 20602</strain>
    </source>
</reference>
<dbReference type="Gene3D" id="2.10.10.20">
    <property type="entry name" value="Carbohydrate-binding module superfamily 5/12"/>
    <property type="match status" value="1"/>
</dbReference>
<protein>
    <submittedName>
        <fullName evidence="1">Chemotaxis protein</fullName>
    </submittedName>
</protein>
<comment type="caution">
    <text evidence="1">The sequence shown here is derived from an EMBL/GenBank/DDBJ whole genome shotgun (WGS) entry which is preliminary data.</text>
</comment>
<dbReference type="EMBL" id="CABPRV010000002">
    <property type="protein sequence ID" value="VVD76474.1"/>
    <property type="molecule type" value="Genomic_DNA"/>
</dbReference>
<accession>A0ABY6VSW7</accession>
<proteinExistence type="predicted"/>
<dbReference type="Gene3D" id="1.20.141.10">
    <property type="entry name" value="Chitosanase, subunit A, domain 1"/>
    <property type="match status" value="1"/>
</dbReference>
<name>A0ABY6VSW7_9BURK</name>
<sequence length="110" mass="11544">MSANASAQTLAVAKTEVCNSLWAATTTYDVDNAISDNGRNYTAVVRSQGSVPAMRSGVGNGGQPWLAGATCKSPNGTNRVKQWSTLMIEGLSSLKNCDADVVKATSWTMK</sequence>
<keyword evidence="2" id="KW-1185">Reference proteome</keyword>
<dbReference type="Proteomes" id="UP000366065">
    <property type="component" value="Unassembled WGS sequence"/>
</dbReference>
<organism evidence="1 2">
    <name type="scientific">Pandoraea capi</name>
    <dbReference type="NCBI Taxonomy" id="2508286"/>
    <lineage>
        <taxon>Bacteria</taxon>
        <taxon>Pseudomonadati</taxon>
        <taxon>Pseudomonadota</taxon>
        <taxon>Betaproteobacteria</taxon>
        <taxon>Burkholderiales</taxon>
        <taxon>Burkholderiaceae</taxon>
        <taxon>Pandoraea</taxon>
    </lineage>
</organism>
<evidence type="ECO:0000313" key="1">
    <source>
        <dbReference type="EMBL" id="VVD76474.1"/>
    </source>
</evidence>
<evidence type="ECO:0000313" key="2">
    <source>
        <dbReference type="Proteomes" id="UP000366065"/>
    </source>
</evidence>
<gene>
    <name evidence="1" type="ORF">PCA20602_00880</name>
</gene>